<comment type="caution">
    <text evidence="1">The sequence shown here is derived from an EMBL/GenBank/DDBJ whole genome shotgun (WGS) entry which is preliminary data.</text>
</comment>
<evidence type="ECO:0000313" key="2">
    <source>
        <dbReference type="Proteomes" id="UP001201161"/>
    </source>
</evidence>
<keyword evidence="2" id="KW-1185">Reference proteome</keyword>
<name>A0ABS9HCZ9_9ACTN</name>
<reference evidence="1 2" key="1">
    <citation type="submission" date="2022-01" db="EMBL/GenBank/DDBJ databases">
        <title>Nocardioides sp. nov., an actinomycete isolated from mining soil.</title>
        <authorList>
            <person name="Liu L."/>
        </authorList>
    </citation>
    <scope>NUCLEOTIDE SEQUENCE [LARGE SCALE GENOMIC DNA]</scope>
    <source>
        <strain evidence="1 2">KLBMP 9356</strain>
    </source>
</reference>
<dbReference type="Proteomes" id="UP001201161">
    <property type="component" value="Unassembled WGS sequence"/>
</dbReference>
<gene>
    <name evidence="1" type="ORF">L2K70_11240</name>
</gene>
<accession>A0ABS9HCZ9</accession>
<proteinExistence type="predicted"/>
<evidence type="ECO:0008006" key="3">
    <source>
        <dbReference type="Google" id="ProtNLM"/>
    </source>
</evidence>
<dbReference type="RefSeq" id="WP_236401928.1">
    <property type="nucleotide sequence ID" value="NZ_JAKJHZ010000007.1"/>
</dbReference>
<organism evidence="1 2">
    <name type="scientific">Nocardioides potassii</name>
    <dbReference type="NCBI Taxonomy" id="2911371"/>
    <lineage>
        <taxon>Bacteria</taxon>
        <taxon>Bacillati</taxon>
        <taxon>Actinomycetota</taxon>
        <taxon>Actinomycetes</taxon>
        <taxon>Propionibacteriales</taxon>
        <taxon>Nocardioidaceae</taxon>
        <taxon>Nocardioides</taxon>
    </lineage>
</organism>
<evidence type="ECO:0000313" key="1">
    <source>
        <dbReference type="EMBL" id="MCF6378177.1"/>
    </source>
</evidence>
<sequence length="170" mass="18174">MGAVVQVRHETHLGLRMASSQGVAARRRGEIAASALLALVSSAAKRRAHDLALDDREREAVTKTQTLLRSFAEELRDHWRPSSDSTYATWTHAFVALAAPGARAARSDSSPEDQADAVEGVADRLDRVLDESLPLSMKDSEDLVALFGALSGTLLSRIARAGETVGGRTA</sequence>
<dbReference type="EMBL" id="JAKJHZ010000007">
    <property type="protein sequence ID" value="MCF6378177.1"/>
    <property type="molecule type" value="Genomic_DNA"/>
</dbReference>
<protein>
    <recommendedName>
        <fullName evidence="3">SAV-6107-like HEPN domain-containing protein</fullName>
    </recommendedName>
</protein>